<comment type="caution">
    <text evidence="3">The sequence shown here is derived from an EMBL/GenBank/DDBJ whole genome shotgun (WGS) entry which is preliminary data.</text>
</comment>
<reference evidence="3 4" key="1">
    <citation type="journal article" date="2016" name="Int. J. Syst. Evol. Microbiol.">
        <title>Oceanobacillus halophilus sp. nov., a novel moderately halophilic bacterium from a hypersaline lake.</title>
        <authorList>
            <person name="Amoozegar M.A."/>
            <person name="Bagheri M."/>
            <person name="Makhdoumi A."/>
            <person name="Nikou M.M."/>
            <person name="Fazeli S.A.S."/>
            <person name="Schumann P."/>
            <person name="Sproer C."/>
            <person name="Sanchez-Porro C."/>
            <person name="Ventosa A."/>
        </authorList>
    </citation>
    <scope>NUCLEOTIDE SEQUENCE [LARGE SCALE GENOMIC DNA]</scope>
    <source>
        <strain evidence="3 4">DSM 23996</strain>
    </source>
</reference>
<keyword evidence="4" id="KW-1185">Reference proteome</keyword>
<keyword evidence="1" id="KW-0560">Oxidoreductase</keyword>
<protein>
    <submittedName>
        <fullName evidence="3">(2Fe-2S)-binding protein</fullName>
    </submittedName>
</protein>
<evidence type="ECO:0000313" key="3">
    <source>
        <dbReference type="EMBL" id="RKQ37987.1"/>
    </source>
</evidence>
<feature type="domain" description="BFD-like [2Fe-2S]-binding" evidence="2">
    <location>
        <begin position="12"/>
        <end position="62"/>
    </location>
</feature>
<dbReference type="Proteomes" id="UP000269301">
    <property type="component" value="Unassembled WGS sequence"/>
</dbReference>
<sequence>MKWRDWKVQNTIVCRCEEVKLGEIISSIESGATTLRAIKVVTRAGMGICQGRTCRPLIEDCLSKTIKQDSNDVQQLNFGNPIRPIRLSELANTRKG</sequence>
<dbReference type="InterPro" id="IPR041854">
    <property type="entry name" value="BFD-like_2Fe2S-bd_dom_sf"/>
</dbReference>
<dbReference type="Pfam" id="PF04324">
    <property type="entry name" value="Fer2_BFD"/>
    <property type="match status" value="1"/>
</dbReference>
<dbReference type="AlphaFoldDB" id="A0A495ADD4"/>
<organism evidence="3 4">
    <name type="scientific">Oceanobacillus halophilus</name>
    <dbReference type="NCBI Taxonomy" id="930130"/>
    <lineage>
        <taxon>Bacteria</taxon>
        <taxon>Bacillati</taxon>
        <taxon>Bacillota</taxon>
        <taxon>Bacilli</taxon>
        <taxon>Bacillales</taxon>
        <taxon>Bacillaceae</taxon>
        <taxon>Oceanobacillus</taxon>
    </lineage>
</organism>
<proteinExistence type="predicted"/>
<dbReference type="EMBL" id="RBZP01000001">
    <property type="protein sequence ID" value="RKQ37987.1"/>
    <property type="molecule type" value="Genomic_DNA"/>
</dbReference>
<evidence type="ECO:0000259" key="2">
    <source>
        <dbReference type="Pfam" id="PF04324"/>
    </source>
</evidence>
<evidence type="ECO:0000256" key="1">
    <source>
        <dbReference type="ARBA" id="ARBA00023002"/>
    </source>
</evidence>
<name>A0A495ADD4_9BACI</name>
<gene>
    <name evidence="3" type="ORF">D8M06_00205</name>
</gene>
<evidence type="ECO:0000313" key="4">
    <source>
        <dbReference type="Proteomes" id="UP000269301"/>
    </source>
</evidence>
<accession>A0A495ADD4</accession>
<dbReference type="GO" id="GO:0016491">
    <property type="term" value="F:oxidoreductase activity"/>
    <property type="evidence" value="ECO:0007669"/>
    <property type="project" value="UniProtKB-KW"/>
</dbReference>
<dbReference type="InterPro" id="IPR051691">
    <property type="entry name" value="Metab_Enz_Cyan_OpOx_G3PDH"/>
</dbReference>
<dbReference type="PANTHER" id="PTHR42949:SF3">
    <property type="entry name" value="ANAEROBIC GLYCEROL-3-PHOSPHATE DEHYDROGENASE SUBUNIT B"/>
    <property type="match status" value="1"/>
</dbReference>
<dbReference type="Gene3D" id="1.10.10.1100">
    <property type="entry name" value="BFD-like [2Fe-2S]-binding domain"/>
    <property type="match status" value="1"/>
</dbReference>
<dbReference type="InterPro" id="IPR007419">
    <property type="entry name" value="BFD-like_2Fe2S-bd_dom"/>
</dbReference>
<dbReference type="CDD" id="cd19946">
    <property type="entry name" value="GlpA-like_Fer2_BFD-like"/>
    <property type="match status" value="1"/>
</dbReference>
<dbReference type="PANTHER" id="PTHR42949">
    <property type="entry name" value="ANAEROBIC GLYCEROL-3-PHOSPHATE DEHYDROGENASE SUBUNIT B"/>
    <property type="match status" value="1"/>
</dbReference>
<dbReference type="OrthoDB" id="9801699at2"/>